<evidence type="ECO:0000313" key="2">
    <source>
        <dbReference type="Proteomes" id="UP000015105"/>
    </source>
</evidence>
<accession>A0A453GGT4</accession>
<dbReference type="Proteomes" id="UP000015105">
    <property type="component" value="Chromosome 3D"/>
</dbReference>
<reference evidence="1" key="5">
    <citation type="journal article" date="2021" name="G3 (Bethesda)">
        <title>Aegilops tauschii genome assembly Aet v5.0 features greater sequence contiguity and improved annotation.</title>
        <authorList>
            <person name="Wang L."/>
            <person name="Zhu T."/>
            <person name="Rodriguez J.C."/>
            <person name="Deal K.R."/>
            <person name="Dubcovsky J."/>
            <person name="McGuire P.E."/>
            <person name="Lux T."/>
            <person name="Spannagl M."/>
            <person name="Mayer K.F.X."/>
            <person name="Baldrich P."/>
            <person name="Meyers B.C."/>
            <person name="Huo N."/>
            <person name="Gu Y.Q."/>
            <person name="Zhou H."/>
            <person name="Devos K.M."/>
            <person name="Bennetzen J.L."/>
            <person name="Unver T."/>
            <person name="Budak H."/>
            <person name="Gulick P.J."/>
            <person name="Galiba G."/>
            <person name="Kalapos B."/>
            <person name="Nelson D.R."/>
            <person name="Li P."/>
            <person name="You F.M."/>
            <person name="Luo M.C."/>
            <person name="Dvorak J."/>
        </authorList>
    </citation>
    <scope>NUCLEOTIDE SEQUENCE [LARGE SCALE GENOMIC DNA]</scope>
    <source>
        <strain evidence="1">cv. AL8/78</strain>
    </source>
</reference>
<sequence>QGGRAQRALARYLLPNALVLENLYCELEEGPFWIQKELVHEMDGWVVNERASKVFH</sequence>
<reference evidence="2" key="2">
    <citation type="journal article" date="2017" name="Nat. Plants">
        <title>The Aegilops tauschii genome reveals multiple impacts of transposons.</title>
        <authorList>
            <person name="Zhao G."/>
            <person name="Zou C."/>
            <person name="Li K."/>
            <person name="Wang K."/>
            <person name="Li T."/>
            <person name="Gao L."/>
            <person name="Zhang X."/>
            <person name="Wang H."/>
            <person name="Yang Z."/>
            <person name="Liu X."/>
            <person name="Jiang W."/>
            <person name="Mao L."/>
            <person name="Kong X."/>
            <person name="Jiao Y."/>
            <person name="Jia J."/>
        </authorList>
    </citation>
    <scope>NUCLEOTIDE SEQUENCE [LARGE SCALE GENOMIC DNA]</scope>
    <source>
        <strain evidence="2">cv. AL8/78</strain>
    </source>
</reference>
<organism evidence="1 2">
    <name type="scientific">Aegilops tauschii subsp. strangulata</name>
    <name type="common">Goatgrass</name>
    <dbReference type="NCBI Taxonomy" id="200361"/>
    <lineage>
        <taxon>Eukaryota</taxon>
        <taxon>Viridiplantae</taxon>
        <taxon>Streptophyta</taxon>
        <taxon>Embryophyta</taxon>
        <taxon>Tracheophyta</taxon>
        <taxon>Spermatophyta</taxon>
        <taxon>Magnoliopsida</taxon>
        <taxon>Liliopsida</taxon>
        <taxon>Poales</taxon>
        <taxon>Poaceae</taxon>
        <taxon>BOP clade</taxon>
        <taxon>Pooideae</taxon>
        <taxon>Triticodae</taxon>
        <taxon>Triticeae</taxon>
        <taxon>Triticinae</taxon>
        <taxon>Aegilops</taxon>
    </lineage>
</organism>
<dbReference type="STRING" id="200361.A0A453GGT4"/>
<name>A0A453GGT4_AEGTS</name>
<dbReference type="EnsemblPlants" id="AET3Gv21011900.1">
    <property type="protein sequence ID" value="AET3Gv21011900.1"/>
    <property type="gene ID" value="AET3Gv21011900"/>
</dbReference>
<dbReference type="Gramene" id="AET3Gv21011900.1">
    <property type="protein sequence ID" value="AET3Gv21011900.1"/>
    <property type="gene ID" value="AET3Gv21011900"/>
</dbReference>
<evidence type="ECO:0000313" key="1">
    <source>
        <dbReference type="EnsemblPlants" id="AET3Gv21011900.1"/>
    </source>
</evidence>
<protein>
    <submittedName>
        <fullName evidence="1">Uncharacterized protein</fullName>
    </submittedName>
</protein>
<dbReference type="AlphaFoldDB" id="A0A453GGT4"/>
<keyword evidence="2" id="KW-1185">Reference proteome</keyword>
<reference evidence="1" key="4">
    <citation type="submission" date="2019-03" db="UniProtKB">
        <authorList>
            <consortium name="EnsemblPlants"/>
        </authorList>
    </citation>
    <scope>IDENTIFICATION</scope>
</reference>
<reference evidence="2" key="1">
    <citation type="journal article" date="2014" name="Science">
        <title>Ancient hybridizations among the ancestral genomes of bread wheat.</title>
        <authorList>
            <consortium name="International Wheat Genome Sequencing Consortium,"/>
            <person name="Marcussen T."/>
            <person name="Sandve S.R."/>
            <person name="Heier L."/>
            <person name="Spannagl M."/>
            <person name="Pfeifer M."/>
            <person name="Jakobsen K.S."/>
            <person name="Wulff B.B."/>
            <person name="Steuernagel B."/>
            <person name="Mayer K.F."/>
            <person name="Olsen O.A."/>
        </authorList>
    </citation>
    <scope>NUCLEOTIDE SEQUENCE [LARGE SCALE GENOMIC DNA]</scope>
    <source>
        <strain evidence="2">cv. AL8/78</strain>
    </source>
</reference>
<reference evidence="1" key="3">
    <citation type="journal article" date="2017" name="Nature">
        <title>Genome sequence of the progenitor of the wheat D genome Aegilops tauschii.</title>
        <authorList>
            <person name="Luo M.C."/>
            <person name="Gu Y.Q."/>
            <person name="Puiu D."/>
            <person name="Wang H."/>
            <person name="Twardziok S.O."/>
            <person name="Deal K.R."/>
            <person name="Huo N."/>
            <person name="Zhu T."/>
            <person name="Wang L."/>
            <person name="Wang Y."/>
            <person name="McGuire P.E."/>
            <person name="Liu S."/>
            <person name="Long H."/>
            <person name="Ramasamy R.K."/>
            <person name="Rodriguez J.C."/>
            <person name="Van S.L."/>
            <person name="Yuan L."/>
            <person name="Wang Z."/>
            <person name="Xia Z."/>
            <person name="Xiao L."/>
            <person name="Anderson O.D."/>
            <person name="Ouyang S."/>
            <person name="Liang Y."/>
            <person name="Zimin A.V."/>
            <person name="Pertea G."/>
            <person name="Qi P."/>
            <person name="Bennetzen J.L."/>
            <person name="Dai X."/>
            <person name="Dawson M.W."/>
            <person name="Muller H.G."/>
            <person name="Kugler K."/>
            <person name="Rivarola-Duarte L."/>
            <person name="Spannagl M."/>
            <person name="Mayer K.F.X."/>
            <person name="Lu F.H."/>
            <person name="Bevan M.W."/>
            <person name="Leroy P."/>
            <person name="Li P."/>
            <person name="You F.M."/>
            <person name="Sun Q."/>
            <person name="Liu Z."/>
            <person name="Lyons E."/>
            <person name="Wicker T."/>
            <person name="Salzberg S.L."/>
            <person name="Devos K.M."/>
            <person name="Dvorak J."/>
        </authorList>
    </citation>
    <scope>NUCLEOTIDE SEQUENCE [LARGE SCALE GENOMIC DNA]</scope>
    <source>
        <strain evidence="1">cv. AL8/78</strain>
    </source>
</reference>
<proteinExistence type="predicted"/>